<keyword evidence="2" id="KW-1185">Reference proteome</keyword>
<comment type="caution">
    <text evidence="1">The sequence shown here is derived from an EMBL/GenBank/DDBJ whole genome shotgun (WGS) entry which is preliminary data.</text>
</comment>
<proteinExistence type="predicted"/>
<sequence>MNHNMGLFLIHSVAVPLNSSVSCFTIMAKGGSSMDCSTAKGEFVYERAVPSIRWPESQQFKVDEKFDWISALEDIAPASPNTLECRNVKELVIGHSEAASIPPAGQNPVMPSSIHVRKKMSMLALKKARDWRQRVQRLSHAICRLDEREFVYTILESWTEQLTPTDLCFVVKQVGSTHWQRALELYECVNMSKWYTPNPRMLTTILSVLGRAQQSSLAEELFERAEPELGECVQVYNTMMGLYARHGEWEKMQLLYGQMQQKGCQPDLVTYNILVNAQTKAGLQPGMAVSLLEGIHEAGLRPDAITYNTLISACSSQNRWAEAEEIFDEMRRQHCEPDIWTYNAMISVYGRSGAVEAAKHIFTSMQVKGFDPDAVTYNSMLYAFAKAGRIDEVDQIRKKMLASDCHADEITYNTMIYMYGKAGLHHEAAATYSQMKSNRCHPDVVTFTVLIDALGKEGLVQEASNVYVEMVEKGIQPSLQAYSAMICAYAKAGLYLQADQTYRCMQESAVCPDVLAYSVMLDVYHKAEMPEKALQVYTSLMEAGCKPELRIFGIVFQLFYKKRMQMQLDLLGKDMVQSGFEPTELCSYLARNGLCDESLASLELALNQGFALTEEVIKDLLSSFAIARRYEDAREAVYVLAQLVPQRSILLYEALLLVLAKGEKFEEAQEELSKLKGRGQAVTFSIYKALIIAYEQAGMFDAALQVASDMYDSGLRPDIHCYKSAAMIYCLRGQPELAYNLLQNAMHALGEVKTSTIHIAIIESYGKLRQWQDAEIVFKEISQAGLPLCLKSYNALLLAYAESGKHNLAESTFDHILTSGFAPTVTSANFVLEAISNAEIVQDLDRFHKKMLKSGINPNLKTFCIMLNAFAKMGNQEEACRVYHHIKSLGFYPNMKVYKIMVSLFSKEANAKDAELILTDMKESGYEPDIAIYNSMISLYSKRQSYKSAAQVFQGMQAVGCLPDSMTFNTLICLYSRHLMVQEAYTLFQRMQKEGHLPDISTYTSLIAACGHLHLSEFATLLFKQMQDTGCKPDVTAFSVMLNVYRRAGNHQQAEVLVREMKDAGIHPTKETFHMLMDCYGKGGETLGAESTFESIKHAGIQPGVMHFTSLINAYLKSGEYDAAVDKLKHMTEAGIEANPVTITCFISAASTCQTLKHALVLLAGLQSVGISLPYRLLMERNTQVLKDAAIYFEQLQAEGGDAGKGIVNVLLDLLWAFWMRATAARIFNLALQKKIYAHDISRVQDKDWGADFRTLSPGAALVALTLWLDEMQNAALQGAPESSKSVLLVMGGSKRKNQASVSKTLKMHLWEMGSPFLSSKTREGILIAKGHSLRMWLKDSPYCMDLELRDILMLPKENSMQVNNGTFMRAEMIPVVKQIEGSMGTVHSKKFCRLVHLPDDKRADIIAADIKGRAEKFAKQKLRLETSKSILRPRERKLLHKLA</sequence>
<name>A0ACC2APV3_DIPCM</name>
<evidence type="ECO:0000313" key="1">
    <source>
        <dbReference type="EMBL" id="KAJ7519578.1"/>
    </source>
</evidence>
<evidence type="ECO:0000313" key="2">
    <source>
        <dbReference type="Proteomes" id="UP001162992"/>
    </source>
</evidence>
<reference evidence="2" key="1">
    <citation type="journal article" date="2024" name="Proc. Natl. Acad. Sci. U.S.A.">
        <title>Extraordinary preservation of gene collinearity over three hundred million years revealed in homosporous lycophytes.</title>
        <authorList>
            <person name="Li C."/>
            <person name="Wickell D."/>
            <person name="Kuo L.Y."/>
            <person name="Chen X."/>
            <person name="Nie B."/>
            <person name="Liao X."/>
            <person name="Peng D."/>
            <person name="Ji J."/>
            <person name="Jenkins J."/>
            <person name="Williams M."/>
            <person name="Shu S."/>
            <person name="Plott C."/>
            <person name="Barry K."/>
            <person name="Rajasekar S."/>
            <person name="Grimwood J."/>
            <person name="Han X."/>
            <person name="Sun S."/>
            <person name="Hou Z."/>
            <person name="He W."/>
            <person name="Dai G."/>
            <person name="Sun C."/>
            <person name="Schmutz J."/>
            <person name="Leebens-Mack J.H."/>
            <person name="Li F.W."/>
            <person name="Wang L."/>
        </authorList>
    </citation>
    <scope>NUCLEOTIDE SEQUENCE [LARGE SCALE GENOMIC DNA]</scope>
    <source>
        <strain evidence="2">cv. PW_Plant_1</strain>
    </source>
</reference>
<accession>A0ACC2APV3</accession>
<dbReference type="Proteomes" id="UP001162992">
    <property type="component" value="Chromosome 20"/>
</dbReference>
<organism evidence="1 2">
    <name type="scientific">Diphasiastrum complanatum</name>
    <name type="common">Issler's clubmoss</name>
    <name type="synonym">Lycopodium complanatum</name>
    <dbReference type="NCBI Taxonomy" id="34168"/>
    <lineage>
        <taxon>Eukaryota</taxon>
        <taxon>Viridiplantae</taxon>
        <taxon>Streptophyta</taxon>
        <taxon>Embryophyta</taxon>
        <taxon>Tracheophyta</taxon>
        <taxon>Lycopodiopsida</taxon>
        <taxon>Lycopodiales</taxon>
        <taxon>Lycopodiaceae</taxon>
        <taxon>Lycopodioideae</taxon>
        <taxon>Diphasiastrum</taxon>
    </lineage>
</organism>
<gene>
    <name evidence="1" type="ORF">O6H91_20G044800</name>
</gene>
<protein>
    <submittedName>
        <fullName evidence="1">Uncharacterized protein</fullName>
    </submittedName>
</protein>
<dbReference type="EMBL" id="CM055111">
    <property type="protein sequence ID" value="KAJ7519578.1"/>
    <property type="molecule type" value="Genomic_DNA"/>
</dbReference>